<name>A0A9X1FVT4_9RHOB</name>
<dbReference type="AlphaFoldDB" id="A0A9X1FVT4"/>
<comment type="caution">
    <text evidence="1">The sequence shown here is derived from an EMBL/GenBank/DDBJ whole genome shotgun (WGS) entry which is preliminary data.</text>
</comment>
<dbReference type="EMBL" id="JAHXDN010000003">
    <property type="protein sequence ID" value="MBW4708636.1"/>
    <property type="molecule type" value="Genomic_DNA"/>
</dbReference>
<evidence type="ECO:0000313" key="1">
    <source>
        <dbReference type="EMBL" id="MBW4708636.1"/>
    </source>
</evidence>
<protein>
    <recommendedName>
        <fullName evidence="3">Mu-like prophage FluMu protein gp28</fullName>
    </recommendedName>
</protein>
<proteinExistence type="predicted"/>
<keyword evidence="2" id="KW-1185">Reference proteome</keyword>
<dbReference type="Proteomes" id="UP001138661">
    <property type="component" value="Unassembled WGS sequence"/>
</dbReference>
<dbReference type="RefSeq" id="WP_219502902.1">
    <property type="nucleotide sequence ID" value="NZ_JAHXDN010000003.1"/>
</dbReference>
<sequence>MTAPISKAEWERQRRETMNGMDDLVDKVPKDKNGLPKVLLGYQAKTVGLLDTVSTKVLFIEKSRRIGLTWALAAYAVLRASRPKSRRGMDAMYISYSQEMTREFVDACAMWARAFNIAASEIEDGLFEEGDIDGDKSIQTFRIRFASGYQIKALSSAPRGLRGKEGVIIIDEAAFVDDLGELIKAAMAFLIWGGQVIVCSTHDGADNAFNEQVQDILGGRLPYNHLKIDLDDALLDGLYARICLVGGNEWSPEGEARWRQDLIDFYGDGADEELFCIPSLSSGSWIPAPLIEARMTAEAPVLRLELPGDYLHLDKLAQKSLMAPFLEELEEVLGSLDLDFRYAAGFDFARVADLSVLPVLAIEPNLKRTEAFSIEMRNVPGDEQKLVVGMVLEHLKERLLGAAFDATGMGWTVAEDMGRRFGLREDEDGPGLIWAIKFTQDWYRIHMPPLKTAFEDDMIAIGPDENHLGDMRAVKVVRGIPRVPEIRTNEKGEAKDKKGKKRHGDYAIGLALAHFASRMRWVEYGYRAASTFKRHQRAEARMSMTPRRDRDMAVRDPFAGPLGARIRGDV</sequence>
<evidence type="ECO:0000313" key="2">
    <source>
        <dbReference type="Proteomes" id="UP001138661"/>
    </source>
</evidence>
<dbReference type="Pfam" id="PF03237">
    <property type="entry name" value="Terminase_6N"/>
    <property type="match status" value="1"/>
</dbReference>
<evidence type="ECO:0008006" key="3">
    <source>
        <dbReference type="Google" id="ProtNLM"/>
    </source>
</evidence>
<reference evidence="1" key="1">
    <citation type="submission" date="2021-07" db="EMBL/GenBank/DDBJ databases">
        <title>Roseobacter insulae sp. nov., isolated from a tidal flat.</title>
        <authorList>
            <person name="Park S."/>
            <person name="Yoon J.-H."/>
        </authorList>
    </citation>
    <scope>NUCLEOTIDE SEQUENCE</scope>
    <source>
        <strain evidence="1">YSTF-M11</strain>
    </source>
</reference>
<gene>
    <name evidence="1" type="ORF">KX928_12660</name>
</gene>
<organism evidence="1 2">
    <name type="scientific">Roseobacter insulae</name>
    <dbReference type="NCBI Taxonomy" id="2859783"/>
    <lineage>
        <taxon>Bacteria</taxon>
        <taxon>Pseudomonadati</taxon>
        <taxon>Pseudomonadota</taxon>
        <taxon>Alphaproteobacteria</taxon>
        <taxon>Rhodobacterales</taxon>
        <taxon>Roseobacteraceae</taxon>
        <taxon>Roseobacter</taxon>
    </lineage>
</organism>
<accession>A0A9X1FVT4</accession>